<dbReference type="EMBL" id="CAAALY010285659">
    <property type="protein sequence ID" value="VEL43825.1"/>
    <property type="molecule type" value="Genomic_DNA"/>
</dbReference>
<evidence type="ECO:0000313" key="1">
    <source>
        <dbReference type="EMBL" id="VEL43825.1"/>
    </source>
</evidence>
<name>A0A448XSD7_9PLAT</name>
<comment type="caution">
    <text evidence="1">The sequence shown here is derived from an EMBL/GenBank/DDBJ whole genome shotgun (WGS) entry which is preliminary data.</text>
</comment>
<dbReference type="Proteomes" id="UP000784294">
    <property type="component" value="Unassembled WGS sequence"/>
</dbReference>
<evidence type="ECO:0000313" key="2">
    <source>
        <dbReference type="Proteomes" id="UP000784294"/>
    </source>
</evidence>
<reference evidence="1" key="1">
    <citation type="submission" date="2018-11" db="EMBL/GenBank/DDBJ databases">
        <authorList>
            <consortium name="Pathogen Informatics"/>
        </authorList>
    </citation>
    <scope>NUCLEOTIDE SEQUENCE</scope>
</reference>
<organism evidence="1 2">
    <name type="scientific">Protopolystoma xenopodis</name>
    <dbReference type="NCBI Taxonomy" id="117903"/>
    <lineage>
        <taxon>Eukaryota</taxon>
        <taxon>Metazoa</taxon>
        <taxon>Spiralia</taxon>
        <taxon>Lophotrochozoa</taxon>
        <taxon>Platyhelminthes</taxon>
        <taxon>Monogenea</taxon>
        <taxon>Polyopisthocotylea</taxon>
        <taxon>Polystomatidea</taxon>
        <taxon>Polystomatidae</taxon>
        <taxon>Protopolystoma</taxon>
    </lineage>
</organism>
<gene>
    <name evidence="1" type="ORF">PXEA_LOCUS37265</name>
</gene>
<accession>A0A448XSD7</accession>
<dbReference type="AlphaFoldDB" id="A0A448XSD7"/>
<sequence length="103" mass="11563">MATEKPTKTPVVTGWEIRRPDGGLLNLGLLAESVRRSGDLLHLNRLARLPYYLVGTEGRCLVNHGRQVYYSAYFPIQIEAKEPSKQVEGEFNSCVLADLSKIF</sequence>
<keyword evidence="2" id="KW-1185">Reference proteome</keyword>
<protein>
    <submittedName>
        <fullName evidence="1">Uncharacterized protein</fullName>
    </submittedName>
</protein>
<proteinExistence type="predicted"/>